<name>A0A0M3JWY8_ANISI</name>
<feature type="region of interest" description="Disordered" evidence="1">
    <location>
        <begin position="1"/>
        <end position="47"/>
    </location>
</feature>
<feature type="compositionally biased region" description="Polar residues" evidence="1">
    <location>
        <begin position="79"/>
        <end position="95"/>
    </location>
</feature>
<reference evidence="2 3" key="2">
    <citation type="submission" date="2018-11" db="EMBL/GenBank/DDBJ databases">
        <authorList>
            <consortium name="Pathogen Informatics"/>
        </authorList>
    </citation>
    <scope>NUCLEOTIDE SEQUENCE [LARGE SCALE GENOMIC DNA]</scope>
</reference>
<protein>
    <submittedName>
        <fullName evidence="4">Similar to</fullName>
    </submittedName>
</protein>
<accession>A0A0M3JWY8</accession>
<dbReference type="EMBL" id="UYRR01031165">
    <property type="protein sequence ID" value="VDK47037.1"/>
    <property type="molecule type" value="Genomic_DNA"/>
</dbReference>
<dbReference type="AlphaFoldDB" id="A0A0M3JWY8"/>
<feature type="compositionally biased region" description="Polar residues" evidence="1">
    <location>
        <begin position="204"/>
        <end position="219"/>
    </location>
</feature>
<dbReference type="WBParaSite" id="ASIM_0001283201-mRNA-1">
    <property type="protein sequence ID" value="ASIM_0001283201-mRNA-1"/>
    <property type="gene ID" value="ASIM_0001283201"/>
</dbReference>
<gene>
    <name evidence="2" type="ORF">ASIM_LOCUS12298</name>
</gene>
<keyword evidence="3" id="KW-1185">Reference proteome</keyword>
<feature type="region of interest" description="Disordered" evidence="1">
    <location>
        <begin position="79"/>
        <end position="267"/>
    </location>
</feature>
<feature type="compositionally biased region" description="Polar residues" evidence="1">
    <location>
        <begin position="157"/>
        <end position="195"/>
    </location>
</feature>
<reference evidence="4" key="1">
    <citation type="submission" date="2017-02" db="UniProtKB">
        <authorList>
            <consortium name="WormBaseParasite"/>
        </authorList>
    </citation>
    <scope>IDENTIFICATION</scope>
</reference>
<evidence type="ECO:0000313" key="4">
    <source>
        <dbReference type="WBParaSite" id="ASIM_0001283201-mRNA-1"/>
    </source>
</evidence>
<feature type="compositionally biased region" description="Basic and acidic residues" evidence="1">
    <location>
        <begin position="220"/>
        <end position="259"/>
    </location>
</feature>
<feature type="compositionally biased region" description="Polar residues" evidence="1">
    <location>
        <begin position="23"/>
        <end position="32"/>
    </location>
</feature>
<proteinExistence type="predicted"/>
<evidence type="ECO:0000313" key="2">
    <source>
        <dbReference type="EMBL" id="VDK47037.1"/>
    </source>
</evidence>
<organism evidence="4">
    <name type="scientific">Anisakis simplex</name>
    <name type="common">Herring worm</name>
    <dbReference type="NCBI Taxonomy" id="6269"/>
    <lineage>
        <taxon>Eukaryota</taxon>
        <taxon>Metazoa</taxon>
        <taxon>Ecdysozoa</taxon>
        <taxon>Nematoda</taxon>
        <taxon>Chromadorea</taxon>
        <taxon>Rhabditida</taxon>
        <taxon>Spirurina</taxon>
        <taxon>Ascaridomorpha</taxon>
        <taxon>Ascaridoidea</taxon>
        <taxon>Anisakidae</taxon>
        <taxon>Anisakis</taxon>
        <taxon>Anisakis simplex complex</taxon>
    </lineage>
</organism>
<dbReference type="Proteomes" id="UP000267096">
    <property type="component" value="Unassembled WGS sequence"/>
</dbReference>
<feature type="compositionally biased region" description="Acidic residues" evidence="1">
    <location>
        <begin position="132"/>
        <end position="155"/>
    </location>
</feature>
<evidence type="ECO:0000313" key="3">
    <source>
        <dbReference type="Proteomes" id="UP000267096"/>
    </source>
</evidence>
<sequence>MPGSKKARTLKSDALAAAKKQSRPNQKPSQVEQHYEDDSAGYTSDPELLAEAEYARQQSQSLPEPVSVLDAIKREENTSIRVTESQTRVSESTTHAFRQQQARAARKARGRGVSGEMSKKGNMRMKGRWVDDLMDDYDEEDGEYYDEEEEQDEEFGQSASYYETTHGLSNDTQNVERQAPDAQSDTANDTTNNVKSLVEPFEQISIQNDTKKQATSAQVNEEKKEQNVDDDKNEDDKGKKDGARKYDDSDKGEKKRNDGNDPEWGEF</sequence>
<evidence type="ECO:0000256" key="1">
    <source>
        <dbReference type="SAM" id="MobiDB-lite"/>
    </source>
</evidence>